<dbReference type="PaxDb" id="1198114-AciX9_3359"/>
<accession>E8X2S0</accession>
<keyword evidence="3 5" id="KW-0663">Pyridoxal phosphate</keyword>
<evidence type="ECO:0000256" key="4">
    <source>
        <dbReference type="PIRSR" id="PIRSR000524-1"/>
    </source>
</evidence>
<dbReference type="InterPro" id="IPR015421">
    <property type="entry name" value="PyrdxlP-dep_Trfase_major"/>
</dbReference>
<dbReference type="InterPro" id="IPR015422">
    <property type="entry name" value="PyrdxlP-dep_Trfase_small"/>
</dbReference>
<feature type="domain" description="Aminotransferase class V" evidence="8">
    <location>
        <begin position="26"/>
        <end position="286"/>
    </location>
</feature>
<dbReference type="Proteomes" id="UP000000343">
    <property type="component" value="Chromosome"/>
</dbReference>
<dbReference type="PIRSF" id="PIRSF000524">
    <property type="entry name" value="SPT"/>
    <property type="match status" value="1"/>
</dbReference>
<dbReference type="Gene3D" id="3.40.640.10">
    <property type="entry name" value="Type I PLP-dependent aspartate aminotransferase-like (Major domain)"/>
    <property type="match status" value="1"/>
</dbReference>
<dbReference type="GO" id="GO:0004760">
    <property type="term" value="F:L-serine-pyruvate transaminase activity"/>
    <property type="evidence" value="ECO:0007669"/>
    <property type="project" value="TreeGrafter"/>
</dbReference>
<dbReference type="GO" id="GO:0008453">
    <property type="term" value="F:alanine-glyoxylate transaminase activity"/>
    <property type="evidence" value="ECO:0007669"/>
    <property type="project" value="TreeGrafter"/>
</dbReference>
<evidence type="ECO:0000256" key="7">
    <source>
        <dbReference type="RuleBase" id="RU004504"/>
    </source>
</evidence>
<keyword evidence="9" id="KW-0032">Aminotransferase</keyword>
<dbReference type="InterPro" id="IPR020578">
    <property type="entry name" value="Aminotrans_V_PyrdxlP_BS"/>
</dbReference>
<dbReference type="InterPro" id="IPR015424">
    <property type="entry name" value="PyrdxlP-dep_Trfase"/>
</dbReference>
<dbReference type="RefSeq" id="WP_013581679.1">
    <property type="nucleotide sequence ID" value="NC_015064.1"/>
</dbReference>
<feature type="binding site" evidence="4">
    <location>
        <position position="348"/>
    </location>
    <ligand>
        <name>substrate</name>
    </ligand>
</feature>
<dbReference type="InterPro" id="IPR000192">
    <property type="entry name" value="Aminotrans_V_dom"/>
</dbReference>
<comment type="cofactor">
    <cofactor evidence="1 5 7">
        <name>pyridoxal 5'-phosphate</name>
        <dbReference type="ChEBI" id="CHEBI:597326"/>
    </cofactor>
</comment>
<dbReference type="Gene3D" id="3.90.1150.10">
    <property type="entry name" value="Aspartate Aminotransferase, domain 1"/>
    <property type="match status" value="1"/>
</dbReference>
<evidence type="ECO:0000313" key="9">
    <source>
        <dbReference type="EMBL" id="ADW70367.1"/>
    </source>
</evidence>
<evidence type="ECO:0000313" key="10">
    <source>
        <dbReference type="Proteomes" id="UP000000343"/>
    </source>
</evidence>
<organism evidence="10">
    <name type="scientific">Granulicella tundricola (strain ATCC BAA-1859 / DSM 23138 / MP5ACTX9)</name>
    <dbReference type="NCBI Taxonomy" id="1198114"/>
    <lineage>
        <taxon>Bacteria</taxon>
        <taxon>Pseudomonadati</taxon>
        <taxon>Acidobacteriota</taxon>
        <taxon>Terriglobia</taxon>
        <taxon>Terriglobales</taxon>
        <taxon>Acidobacteriaceae</taxon>
        <taxon>Granulicella</taxon>
    </lineage>
</organism>
<evidence type="ECO:0000256" key="3">
    <source>
        <dbReference type="ARBA" id="ARBA00022898"/>
    </source>
</evidence>
<evidence type="ECO:0000256" key="6">
    <source>
        <dbReference type="RuleBase" id="RU004075"/>
    </source>
</evidence>
<dbReference type="STRING" id="1198114.AciX9_3359"/>
<evidence type="ECO:0000259" key="8">
    <source>
        <dbReference type="Pfam" id="PF00266"/>
    </source>
</evidence>
<keyword evidence="10" id="KW-1185">Reference proteome</keyword>
<evidence type="ECO:0000256" key="2">
    <source>
        <dbReference type="ARBA" id="ARBA00009236"/>
    </source>
</evidence>
<dbReference type="Pfam" id="PF00266">
    <property type="entry name" value="Aminotran_5"/>
    <property type="match status" value="1"/>
</dbReference>
<dbReference type="OrthoDB" id="389074at2"/>
<dbReference type="SUPFAM" id="SSF53383">
    <property type="entry name" value="PLP-dependent transferases"/>
    <property type="match status" value="1"/>
</dbReference>
<dbReference type="GO" id="GO:0019265">
    <property type="term" value="P:glycine biosynthetic process, by transamination of glyoxylate"/>
    <property type="evidence" value="ECO:0007669"/>
    <property type="project" value="TreeGrafter"/>
</dbReference>
<dbReference type="PANTHER" id="PTHR21152">
    <property type="entry name" value="AMINOTRANSFERASE CLASS V"/>
    <property type="match status" value="1"/>
</dbReference>
<evidence type="ECO:0000256" key="5">
    <source>
        <dbReference type="PIRSR" id="PIRSR000524-50"/>
    </source>
</evidence>
<dbReference type="PANTHER" id="PTHR21152:SF40">
    <property type="entry name" value="ALANINE--GLYOXYLATE AMINOTRANSFERASE"/>
    <property type="match status" value="1"/>
</dbReference>
<dbReference type="HOGENOM" id="CLU_027686_1_1_0"/>
<sequence>MIRKTRLFTPGPTPLLPAAQFAMAAADIHHRTAEFRALYTRVLAQLKQFVGTETGDIIVLSSSGTGAMEAAVSNLTSPGDRVLVLTAGKFGERWTALAKAFGCEVDVVSAPYGQTFSLDEVKAALKLETRAVFMQATETSTGVRHCTPGVAKLLKDAGSEALLVVDAITGLGTTHLDMDAWGIDVLIGGSQKAVMIPPGLSYLAVGPKAWDRMEATYNPRYYFDLRKERKNARAGESAYTPAVALIAALGAALDWIAGQAATAENPAGSIAEGRKKLVDNAETIAAMTRAAMLALGMTLFAPDAPSSAATAVVPPAGVDSGIFVKELKSRFGAIITNGQGEMKGQIFRIAHLGFFDYMDTIALIGALEQVIVKSLPQLNAQFGTGLIAAQKLYAEASHPKAEAQKCLCGRTDKACSMQNPAAK</sequence>
<feature type="modified residue" description="N6-(pyridoxal phosphate)lysine" evidence="5">
    <location>
        <position position="192"/>
    </location>
</feature>
<dbReference type="eggNOG" id="COG0075">
    <property type="taxonomic scope" value="Bacteria"/>
</dbReference>
<dbReference type="PROSITE" id="PS00595">
    <property type="entry name" value="AA_TRANSFER_CLASS_5"/>
    <property type="match status" value="1"/>
</dbReference>
<name>E8X2S0_GRATM</name>
<gene>
    <name evidence="9" type="ordered locus">AciX9_3359</name>
</gene>
<protein>
    <submittedName>
        <fullName evidence="9">Aminotransferase class V</fullName>
    </submittedName>
</protein>
<reference evidence="10" key="1">
    <citation type="submission" date="2011-01" db="EMBL/GenBank/DDBJ databases">
        <title>Complete sequence of chromosome of Acidobacterium sp. MP5ACTX9.</title>
        <authorList>
            <consortium name="US DOE Joint Genome Institute"/>
            <person name="Lucas S."/>
            <person name="Copeland A."/>
            <person name="Lapidus A."/>
            <person name="Cheng J.-F."/>
            <person name="Goodwin L."/>
            <person name="Pitluck S."/>
            <person name="Teshima H."/>
            <person name="Detter J.C."/>
            <person name="Han C."/>
            <person name="Tapia R."/>
            <person name="Land M."/>
            <person name="Hauser L."/>
            <person name="Kyrpides N."/>
            <person name="Ivanova N."/>
            <person name="Ovchinnikova G."/>
            <person name="Pagani I."/>
            <person name="Rawat S.R."/>
            <person name="Mannisto M."/>
            <person name="Haggblom M.M."/>
            <person name="Woyke T."/>
        </authorList>
    </citation>
    <scope>NUCLEOTIDE SEQUENCE [LARGE SCALE GENOMIC DNA]</scope>
    <source>
        <strain evidence="10">MP5ACTX9</strain>
    </source>
</reference>
<dbReference type="AlphaFoldDB" id="E8X2S0"/>
<evidence type="ECO:0000256" key="1">
    <source>
        <dbReference type="ARBA" id="ARBA00001933"/>
    </source>
</evidence>
<proteinExistence type="inferred from homology"/>
<keyword evidence="9" id="KW-0808">Transferase</keyword>
<dbReference type="KEGG" id="acm:AciX9_3359"/>
<dbReference type="EMBL" id="CP002480">
    <property type="protein sequence ID" value="ADW70367.1"/>
    <property type="molecule type" value="Genomic_DNA"/>
</dbReference>
<comment type="similarity">
    <text evidence="2 6">Belongs to the class-V pyridoxal-phosphate-dependent aminotransferase family.</text>
</comment>
<dbReference type="InterPro" id="IPR024169">
    <property type="entry name" value="SP_NH2Trfase/AEP_transaminase"/>
</dbReference>